<dbReference type="NCBIfam" id="TIGR00663">
    <property type="entry name" value="dnan"/>
    <property type="match status" value="1"/>
</dbReference>
<evidence type="ECO:0000259" key="13">
    <source>
        <dbReference type="Pfam" id="PF00712"/>
    </source>
</evidence>
<evidence type="ECO:0000256" key="1">
    <source>
        <dbReference type="ARBA" id="ARBA00004496"/>
    </source>
</evidence>
<comment type="similarity">
    <text evidence="2">Belongs to the beta sliding clamp family.</text>
</comment>
<dbReference type="Pfam" id="PF02768">
    <property type="entry name" value="DNA_pol3_beta_3"/>
    <property type="match status" value="1"/>
</dbReference>
<sequence>MTTETLTEEQQRAAQLEAAAAATAFTSTQKLTATIKTSALKEAVGRVGGSISTKASIPSLTMLYFYINQDRLELRGSNGSITTQTFLPLEKGVAALEGEAGGMLFPGKKFMDLLAKLTGVNTVLTFDGLGVKIKSKGAEVNMTGLHLDLYPQLHPVRGTRSFEIPTDVLLMMYKRTDYAVSKKETDKVLTSVMHELKGKSFRTVACDRHRLAAQHYDLDVAAEDARLAVPAETVSEVKKSLKGNPTTLIEFNDSSIMYTLGNTKIYSSVYAEVYPQVDSLIPPTTQINMTIGSKELKEIFDRCSLFQDEQGCLAHMIINPVQRRMRVLTATTAEGNQLKEDVQLTRGEGDDLVLSCNVKYFTDMLAHAGDVELSLGLNAADAPMILRTYNGRQENVDLVLPIRVAGAPTTPAIENFNPIETEGDAFAAMVASYGEQA</sequence>
<comment type="subcellular location">
    <subcellularLocation>
        <location evidence="1">Cytoplasm</location>
    </subcellularLocation>
</comment>
<proteinExistence type="inferred from homology"/>
<evidence type="ECO:0000259" key="14">
    <source>
        <dbReference type="Pfam" id="PF02767"/>
    </source>
</evidence>
<dbReference type="GO" id="GO:0006271">
    <property type="term" value="P:DNA strand elongation involved in DNA replication"/>
    <property type="evidence" value="ECO:0007669"/>
    <property type="project" value="TreeGrafter"/>
</dbReference>
<keyword evidence="6 16" id="KW-0548">Nucleotidyltransferase</keyword>
<dbReference type="GO" id="GO:0008408">
    <property type="term" value="F:3'-5' exonuclease activity"/>
    <property type="evidence" value="ECO:0007669"/>
    <property type="project" value="InterPro"/>
</dbReference>
<dbReference type="KEGG" id="prz:GZH47_33360"/>
<dbReference type="SUPFAM" id="SSF55979">
    <property type="entry name" value="DNA clamp"/>
    <property type="match status" value="3"/>
</dbReference>
<dbReference type="SMART" id="SM00480">
    <property type="entry name" value="POL3Bc"/>
    <property type="match status" value="1"/>
</dbReference>
<evidence type="ECO:0000313" key="17">
    <source>
        <dbReference type="Proteomes" id="UP000479114"/>
    </source>
</evidence>
<evidence type="ECO:0000256" key="7">
    <source>
        <dbReference type="ARBA" id="ARBA00022705"/>
    </source>
</evidence>
<dbReference type="InterPro" id="IPR022634">
    <property type="entry name" value="DNA_polIII_beta_N"/>
</dbReference>
<evidence type="ECO:0000256" key="9">
    <source>
        <dbReference type="ARBA" id="ARBA00023125"/>
    </source>
</evidence>
<name>A0A6C0PB28_9BACL</name>
<organism evidence="16 17">
    <name type="scientific">Paenibacillus rhizovicinus</name>
    <dbReference type="NCBI Taxonomy" id="2704463"/>
    <lineage>
        <taxon>Bacteria</taxon>
        <taxon>Bacillati</taxon>
        <taxon>Bacillota</taxon>
        <taxon>Bacilli</taxon>
        <taxon>Bacillales</taxon>
        <taxon>Paenibacillaceae</taxon>
        <taxon>Paenibacillus</taxon>
    </lineage>
</organism>
<keyword evidence="8" id="KW-0239">DNA-directed DNA polymerase</keyword>
<feature type="domain" description="DNA polymerase III beta sliding clamp central" evidence="14">
    <location>
        <begin position="163"/>
        <end position="275"/>
    </location>
</feature>
<dbReference type="Gene3D" id="3.10.150.10">
    <property type="entry name" value="DNA Polymerase III, subunit A, domain 2"/>
    <property type="match status" value="1"/>
</dbReference>
<dbReference type="GO" id="GO:0003677">
    <property type="term" value="F:DNA binding"/>
    <property type="evidence" value="ECO:0007669"/>
    <property type="project" value="UniProtKB-KW"/>
</dbReference>
<evidence type="ECO:0000259" key="15">
    <source>
        <dbReference type="Pfam" id="PF02768"/>
    </source>
</evidence>
<dbReference type="PANTHER" id="PTHR30478">
    <property type="entry name" value="DNA POLYMERASE III SUBUNIT BETA"/>
    <property type="match status" value="1"/>
</dbReference>
<dbReference type="Gene3D" id="3.70.10.10">
    <property type="match status" value="1"/>
</dbReference>
<dbReference type="GO" id="GO:0003887">
    <property type="term" value="F:DNA-directed DNA polymerase activity"/>
    <property type="evidence" value="ECO:0007669"/>
    <property type="project" value="UniProtKB-KW"/>
</dbReference>
<keyword evidence="9" id="KW-0238">DNA-binding</keyword>
<evidence type="ECO:0000256" key="5">
    <source>
        <dbReference type="ARBA" id="ARBA00022679"/>
    </source>
</evidence>
<evidence type="ECO:0000313" key="16">
    <source>
        <dbReference type="EMBL" id="QHW35784.1"/>
    </source>
</evidence>
<dbReference type="GO" id="GO:0009360">
    <property type="term" value="C:DNA polymerase III complex"/>
    <property type="evidence" value="ECO:0007669"/>
    <property type="project" value="InterPro"/>
</dbReference>
<reference evidence="16 17" key="1">
    <citation type="submission" date="2020-02" db="EMBL/GenBank/DDBJ databases">
        <title>Paenibacillus sp. nov., isolated from rhizosphere soil of tomato.</title>
        <authorList>
            <person name="Weon H.-Y."/>
            <person name="Lee S.A."/>
        </authorList>
    </citation>
    <scope>NUCLEOTIDE SEQUENCE [LARGE SCALE GENOMIC DNA]</scope>
    <source>
        <strain evidence="16 17">14171R-81</strain>
        <plasmid evidence="16 17">unnamed2</plasmid>
    </source>
</reference>
<gene>
    <name evidence="16" type="primary">dnaN</name>
    <name evidence="16" type="ORF">GZH47_33360</name>
</gene>
<evidence type="ECO:0000256" key="2">
    <source>
        <dbReference type="ARBA" id="ARBA00010752"/>
    </source>
</evidence>
<evidence type="ECO:0000256" key="8">
    <source>
        <dbReference type="ARBA" id="ARBA00022932"/>
    </source>
</evidence>
<dbReference type="InterPro" id="IPR001001">
    <property type="entry name" value="DNA_polIII_beta"/>
</dbReference>
<accession>A0A6C0PB28</accession>
<geneLocation type="plasmid" evidence="16 17">
    <name>unnamed2</name>
</geneLocation>
<keyword evidence="16" id="KW-0614">Plasmid</keyword>
<dbReference type="Pfam" id="PF02767">
    <property type="entry name" value="DNA_pol3_beta_2"/>
    <property type="match status" value="1"/>
</dbReference>
<feature type="domain" description="DNA polymerase III beta sliding clamp N-terminal" evidence="13">
    <location>
        <begin position="34"/>
        <end position="153"/>
    </location>
</feature>
<keyword evidence="17" id="KW-1185">Reference proteome</keyword>
<protein>
    <recommendedName>
        <fullName evidence="3">Beta sliding clamp</fullName>
    </recommendedName>
    <alternativeName>
        <fullName evidence="12">Beta-clamp processivity factor</fullName>
    </alternativeName>
    <alternativeName>
        <fullName evidence="10">DNA polymerase III beta sliding clamp subunit</fullName>
    </alternativeName>
    <alternativeName>
        <fullName evidence="11">DNA polymerase III subunit beta</fullName>
    </alternativeName>
</protein>
<keyword evidence="5 16" id="KW-0808">Transferase</keyword>
<dbReference type="AlphaFoldDB" id="A0A6C0PB28"/>
<evidence type="ECO:0000256" key="3">
    <source>
        <dbReference type="ARBA" id="ARBA00021035"/>
    </source>
</evidence>
<dbReference type="EMBL" id="CP048288">
    <property type="protein sequence ID" value="QHW35784.1"/>
    <property type="molecule type" value="Genomic_DNA"/>
</dbReference>
<dbReference type="Proteomes" id="UP000479114">
    <property type="component" value="Plasmid unnamed2"/>
</dbReference>
<dbReference type="InterPro" id="IPR022637">
    <property type="entry name" value="DNA_polIII_beta_cen"/>
</dbReference>
<dbReference type="GO" id="GO:0005737">
    <property type="term" value="C:cytoplasm"/>
    <property type="evidence" value="ECO:0007669"/>
    <property type="project" value="UniProtKB-SubCell"/>
</dbReference>
<dbReference type="InterPro" id="IPR022635">
    <property type="entry name" value="DNA_polIII_beta_C"/>
</dbReference>
<evidence type="ECO:0000256" key="10">
    <source>
        <dbReference type="ARBA" id="ARBA00030988"/>
    </source>
</evidence>
<evidence type="ECO:0000256" key="11">
    <source>
        <dbReference type="ARBA" id="ARBA00033275"/>
    </source>
</evidence>
<evidence type="ECO:0000256" key="12">
    <source>
        <dbReference type="ARBA" id="ARBA00033276"/>
    </source>
</evidence>
<dbReference type="InterPro" id="IPR046938">
    <property type="entry name" value="DNA_clamp_sf"/>
</dbReference>
<dbReference type="Pfam" id="PF00712">
    <property type="entry name" value="DNA_pol3_beta"/>
    <property type="match status" value="1"/>
</dbReference>
<dbReference type="PANTHER" id="PTHR30478:SF0">
    <property type="entry name" value="BETA SLIDING CLAMP"/>
    <property type="match status" value="1"/>
</dbReference>
<dbReference type="CDD" id="cd00140">
    <property type="entry name" value="beta_clamp"/>
    <property type="match status" value="1"/>
</dbReference>
<evidence type="ECO:0000256" key="6">
    <source>
        <dbReference type="ARBA" id="ARBA00022695"/>
    </source>
</evidence>
<dbReference type="RefSeq" id="WP_162645918.1">
    <property type="nucleotide sequence ID" value="NZ_CP048288.1"/>
</dbReference>
<evidence type="ECO:0000256" key="4">
    <source>
        <dbReference type="ARBA" id="ARBA00022490"/>
    </source>
</evidence>
<keyword evidence="7" id="KW-0235">DNA replication</keyword>
<feature type="domain" description="DNA polymerase III beta sliding clamp C-terminal" evidence="15">
    <location>
        <begin position="279"/>
        <end position="391"/>
    </location>
</feature>
<keyword evidence="4" id="KW-0963">Cytoplasm</keyword>